<gene>
    <name evidence="1" type="ORF">NA56DRAFT_707480</name>
</gene>
<name>A0A2J6PUN6_9HELO</name>
<evidence type="ECO:0000313" key="1">
    <source>
        <dbReference type="EMBL" id="PMD17742.1"/>
    </source>
</evidence>
<sequence>MPSVTDKKRHHCPGISGGSVGRKKDELFGNCRYNKSPRYCIRHQMLCPNHPDWAHMRHRQCELCEEGERARDREFKAGKKVLVDSHNKMGSTKNTANVVKKLDRGAETRMKRKVEIVAQRLELFDQENTPHKPLPLLEFDERRKRAAKVIERKGWDQVRDKLVQAGVGESSLPMVSPTGSPVL</sequence>
<dbReference type="Proteomes" id="UP000235672">
    <property type="component" value="Unassembled WGS sequence"/>
</dbReference>
<dbReference type="AlphaFoldDB" id="A0A2J6PUN6"/>
<proteinExistence type="predicted"/>
<accession>A0A2J6PUN6</accession>
<reference evidence="1 2" key="1">
    <citation type="submission" date="2016-05" db="EMBL/GenBank/DDBJ databases">
        <title>A degradative enzymes factory behind the ericoid mycorrhizal symbiosis.</title>
        <authorList>
            <consortium name="DOE Joint Genome Institute"/>
            <person name="Martino E."/>
            <person name="Morin E."/>
            <person name="Grelet G."/>
            <person name="Kuo A."/>
            <person name="Kohler A."/>
            <person name="Daghino S."/>
            <person name="Barry K."/>
            <person name="Choi C."/>
            <person name="Cichocki N."/>
            <person name="Clum A."/>
            <person name="Copeland A."/>
            <person name="Hainaut M."/>
            <person name="Haridas S."/>
            <person name="Labutti K."/>
            <person name="Lindquist E."/>
            <person name="Lipzen A."/>
            <person name="Khouja H.-R."/>
            <person name="Murat C."/>
            <person name="Ohm R."/>
            <person name="Olson A."/>
            <person name="Spatafora J."/>
            <person name="Veneault-Fourrey C."/>
            <person name="Henrissat B."/>
            <person name="Grigoriev I."/>
            <person name="Martin F."/>
            <person name="Perotto S."/>
        </authorList>
    </citation>
    <scope>NUCLEOTIDE SEQUENCE [LARGE SCALE GENOMIC DNA]</scope>
    <source>
        <strain evidence="1 2">UAMH 7357</strain>
    </source>
</reference>
<organism evidence="1 2">
    <name type="scientific">Hyaloscypha hepaticicola</name>
    <dbReference type="NCBI Taxonomy" id="2082293"/>
    <lineage>
        <taxon>Eukaryota</taxon>
        <taxon>Fungi</taxon>
        <taxon>Dikarya</taxon>
        <taxon>Ascomycota</taxon>
        <taxon>Pezizomycotina</taxon>
        <taxon>Leotiomycetes</taxon>
        <taxon>Helotiales</taxon>
        <taxon>Hyaloscyphaceae</taxon>
        <taxon>Hyaloscypha</taxon>
    </lineage>
</organism>
<dbReference type="EMBL" id="KZ613498">
    <property type="protein sequence ID" value="PMD17742.1"/>
    <property type="molecule type" value="Genomic_DNA"/>
</dbReference>
<protein>
    <submittedName>
        <fullName evidence="1">Uncharacterized protein</fullName>
    </submittedName>
</protein>
<evidence type="ECO:0000313" key="2">
    <source>
        <dbReference type="Proteomes" id="UP000235672"/>
    </source>
</evidence>
<keyword evidence="2" id="KW-1185">Reference proteome</keyword>